<dbReference type="AlphaFoldDB" id="A0A2T3FPL6"/>
<keyword evidence="2" id="KW-0813">Transport</keyword>
<evidence type="ECO:0000313" key="4">
    <source>
        <dbReference type="EMBL" id="PST37216.1"/>
    </source>
</evidence>
<dbReference type="GO" id="GO:0033178">
    <property type="term" value="C:proton-transporting two-sector ATPase complex, catalytic domain"/>
    <property type="evidence" value="ECO:0007669"/>
    <property type="project" value="InterPro"/>
</dbReference>
<name>A0A2T3FPL6_9FIRM</name>
<proteinExistence type="inferred from homology"/>
<dbReference type="RefSeq" id="WP_107030495.1">
    <property type="nucleotide sequence ID" value="NZ_PYLQ01000023.1"/>
</dbReference>
<evidence type="ECO:0000256" key="2">
    <source>
        <dbReference type="ARBA" id="ARBA00022448"/>
    </source>
</evidence>
<evidence type="ECO:0000256" key="1">
    <source>
        <dbReference type="ARBA" id="ARBA00005901"/>
    </source>
</evidence>
<dbReference type="GO" id="GO:0046961">
    <property type="term" value="F:proton-transporting ATPase activity, rotational mechanism"/>
    <property type="evidence" value="ECO:0007669"/>
    <property type="project" value="InterPro"/>
</dbReference>
<reference evidence="4 5" key="1">
    <citation type="journal article" date="2019" name="Int. J. Syst. Evol. Microbiol.">
        <title>Faecalibacillus intestinalis gen. nov., sp. nov. and Faecalibacillus faecis sp. nov., isolated from human faeces.</title>
        <authorList>
            <person name="Seo B."/>
            <person name="Jeon K."/>
            <person name="Baek I."/>
            <person name="Lee Y.M."/>
            <person name="Baek K."/>
            <person name="Ko G."/>
        </authorList>
    </citation>
    <scope>NUCLEOTIDE SEQUENCE [LARGE SCALE GENOMIC DNA]</scope>
    <source>
        <strain evidence="4 5">SNUG30099</strain>
    </source>
</reference>
<accession>A0A2T3FPL6</accession>
<protein>
    <recommendedName>
        <fullName evidence="6">ATPase</fullName>
    </recommendedName>
</protein>
<dbReference type="EMBL" id="PYLQ01000023">
    <property type="protein sequence ID" value="PST37216.1"/>
    <property type="molecule type" value="Genomic_DNA"/>
</dbReference>
<dbReference type="Gene3D" id="3.30.2320.30">
    <property type="entry name" value="ATP synthase, E subunit, C-terminal"/>
    <property type="match status" value="1"/>
</dbReference>
<dbReference type="InterPro" id="IPR038495">
    <property type="entry name" value="ATPase_E_C"/>
</dbReference>
<keyword evidence="5" id="KW-1185">Reference proteome</keyword>
<sequence length="198" mass="22830">MQKKDQVFLYIKDEIEKISSAEEKEILDEAKAIEQEAYNQLRGEAEIDAKHQLDKELAEISSKASIEASAQLEERLKKLVEKREEYVNTIFTEVKNKLVEFVNSSNYLEYLTSHVKAVSDEYQMTDCVLCVRKEDLKYADDLKKAYALPIEVEEGQQIQLGGFIIENETTNVVVDESLDSNLEAQKDWFYKTSGLMIK</sequence>
<comment type="similarity">
    <text evidence="1">Belongs to the V-ATPase E subunit family.</text>
</comment>
<keyword evidence="3" id="KW-0406">Ion transport</keyword>
<evidence type="ECO:0008006" key="6">
    <source>
        <dbReference type="Google" id="ProtNLM"/>
    </source>
</evidence>
<gene>
    <name evidence="4" type="ORF">C7U54_12350</name>
</gene>
<comment type="caution">
    <text evidence="4">The sequence shown here is derived from an EMBL/GenBank/DDBJ whole genome shotgun (WGS) entry which is preliminary data.</text>
</comment>
<dbReference type="Proteomes" id="UP000240974">
    <property type="component" value="Unassembled WGS sequence"/>
</dbReference>
<evidence type="ECO:0000256" key="3">
    <source>
        <dbReference type="ARBA" id="ARBA00023065"/>
    </source>
</evidence>
<evidence type="ECO:0000313" key="5">
    <source>
        <dbReference type="Proteomes" id="UP000240974"/>
    </source>
</evidence>
<dbReference type="Pfam" id="PF01991">
    <property type="entry name" value="vATP-synt_E"/>
    <property type="match status" value="1"/>
</dbReference>
<dbReference type="InterPro" id="IPR002842">
    <property type="entry name" value="ATPase_V1_Esu"/>
</dbReference>
<dbReference type="SUPFAM" id="SSF160527">
    <property type="entry name" value="V-type ATPase subunit E-like"/>
    <property type="match status" value="1"/>
</dbReference>
<organism evidence="4 5">
    <name type="scientific">Faecalibacillus intestinalis</name>
    <dbReference type="NCBI Taxonomy" id="1982626"/>
    <lineage>
        <taxon>Bacteria</taxon>
        <taxon>Bacillati</taxon>
        <taxon>Bacillota</taxon>
        <taxon>Erysipelotrichia</taxon>
        <taxon>Erysipelotrichales</taxon>
        <taxon>Coprobacillaceae</taxon>
        <taxon>Faecalibacillus</taxon>
    </lineage>
</organism>